<dbReference type="Proteomes" id="UP001500021">
    <property type="component" value="Unassembled WGS sequence"/>
</dbReference>
<comment type="similarity">
    <text evidence="1">Belongs to the DprA/Smf family.</text>
</comment>
<comment type="caution">
    <text evidence="4">The sequence shown here is derived from an EMBL/GenBank/DDBJ whole genome shotgun (WGS) entry which is preliminary data.</text>
</comment>
<dbReference type="Pfam" id="PF17782">
    <property type="entry name" value="WHD_DprA"/>
    <property type="match status" value="1"/>
</dbReference>
<feature type="domain" description="Smf/DprA SLOG" evidence="2">
    <location>
        <begin position="81"/>
        <end position="290"/>
    </location>
</feature>
<protein>
    <submittedName>
        <fullName evidence="4">DNA-processing protein DprA</fullName>
    </submittedName>
</protein>
<organism evidence="4 5">
    <name type="scientific">Colwellia asteriadis</name>
    <dbReference type="NCBI Taxonomy" id="517723"/>
    <lineage>
        <taxon>Bacteria</taxon>
        <taxon>Pseudomonadati</taxon>
        <taxon>Pseudomonadota</taxon>
        <taxon>Gammaproteobacteria</taxon>
        <taxon>Alteromonadales</taxon>
        <taxon>Colwelliaceae</taxon>
        <taxon>Colwellia</taxon>
    </lineage>
</organism>
<accession>A0ABN1L7L6</accession>
<dbReference type="RefSeq" id="WP_343817375.1">
    <property type="nucleotide sequence ID" value="NZ_BAAAFA010000006.1"/>
</dbReference>
<dbReference type="NCBIfam" id="TIGR00732">
    <property type="entry name" value="dprA"/>
    <property type="match status" value="1"/>
</dbReference>
<proteinExistence type="inferred from homology"/>
<evidence type="ECO:0000259" key="3">
    <source>
        <dbReference type="Pfam" id="PF17782"/>
    </source>
</evidence>
<dbReference type="InterPro" id="IPR003488">
    <property type="entry name" value="DprA"/>
</dbReference>
<sequence length="384" mass="41875">MTKTTTHYWLALKLVPRLATHKKLTLVNDYGLQSLFASSSKSSPLTSAHGLSATHLSAFNYPNWSKVNEIIEQSGNANADIISFDDAYYPAQLKQIYDPPLVLFTKGNTSLLNLQQVAIVGSRFSTIKGRETAFDFAQQLTKKNYIVNSGLAIGIDAAAHQGVLAIQGKTIAVVATGVDIVYPTRHRDLASEILQNDGLIVSEFYPATQPRAGHFPKRNRLISGLSEGVVVVEAELKSGSLITARCALEQNREVFAVPSSIDNPQAKGCHWLIKQGAKLVENSADIIDELMEMTESSLYSKESNSTYVNTKQPKVVIASKKPNEKSPSKDLCNDNLLASVGYEITPIDKVVSRSELPVEEVITRLTMLELSGLITAVPGGYIRV</sequence>
<dbReference type="InterPro" id="IPR057666">
    <property type="entry name" value="DrpA_SLOG"/>
</dbReference>
<gene>
    <name evidence="4" type="primary">dprA</name>
    <name evidence="4" type="ORF">GCM10009111_20840</name>
</gene>
<dbReference type="EMBL" id="BAAAFA010000006">
    <property type="protein sequence ID" value="GAA0818307.1"/>
    <property type="molecule type" value="Genomic_DNA"/>
</dbReference>
<feature type="domain" description="DprA winged helix" evidence="3">
    <location>
        <begin position="322"/>
        <end position="380"/>
    </location>
</feature>
<dbReference type="Gene3D" id="1.10.10.10">
    <property type="entry name" value="Winged helix-like DNA-binding domain superfamily/Winged helix DNA-binding domain"/>
    <property type="match status" value="1"/>
</dbReference>
<evidence type="ECO:0000259" key="2">
    <source>
        <dbReference type="Pfam" id="PF02481"/>
    </source>
</evidence>
<evidence type="ECO:0000313" key="4">
    <source>
        <dbReference type="EMBL" id="GAA0818307.1"/>
    </source>
</evidence>
<keyword evidence="5" id="KW-1185">Reference proteome</keyword>
<dbReference type="SUPFAM" id="SSF102405">
    <property type="entry name" value="MCP/YpsA-like"/>
    <property type="match status" value="1"/>
</dbReference>
<dbReference type="InterPro" id="IPR036388">
    <property type="entry name" value="WH-like_DNA-bd_sf"/>
</dbReference>
<name>A0ABN1L7L6_9GAMM</name>
<dbReference type="InterPro" id="IPR041614">
    <property type="entry name" value="DprA_WH"/>
</dbReference>
<reference evidence="4 5" key="1">
    <citation type="journal article" date="2019" name="Int. J. Syst. Evol. Microbiol.">
        <title>The Global Catalogue of Microorganisms (GCM) 10K type strain sequencing project: providing services to taxonomists for standard genome sequencing and annotation.</title>
        <authorList>
            <consortium name="The Broad Institute Genomics Platform"/>
            <consortium name="The Broad Institute Genome Sequencing Center for Infectious Disease"/>
            <person name="Wu L."/>
            <person name="Ma J."/>
        </authorList>
    </citation>
    <scope>NUCLEOTIDE SEQUENCE [LARGE SCALE GENOMIC DNA]</scope>
    <source>
        <strain evidence="4 5">JCM 15608</strain>
    </source>
</reference>
<evidence type="ECO:0000313" key="5">
    <source>
        <dbReference type="Proteomes" id="UP001500021"/>
    </source>
</evidence>
<dbReference type="PANTHER" id="PTHR43022">
    <property type="entry name" value="PROTEIN SMF"/>
    <property type="match status" value="1"/>
</dbReference>
<dbReference type="PANTHER" id="PTHR43022:SF1">
    <property type="entry name" value="PROTEIN SMF"/>
    <property type="match status" value="1"/>
</dbReference>
<evidence type="ECO:0000256" key="1">
    <source>
        <dbReference type="ARBA" id="ARBA00006525"/>
    </source>
</evidence>
<dbReference type="Pfam" id="PF02481">
    <property type="entry name" value="DNA_processg_A"/>
    <property type="match status" value="1"/>
</dbReference>
<dbReference type="Gene3D" id="3.40.50.450">
    <property type="match status" value="1"/>
</dbReference>